<evidence type="ECO:0000313" key="2">
    <source>
        <dbReference type="EMBL" id="CAG7823633.1"/>
    </source>
</evidence>
<evidence type="ECO:0000313" key="3">
    <source>
        <dbReference type="Proteomes" id="UP000708208"/>
    </source>
</evidence>
<evidence type="ECO:0000256" key="1">
    <source>
        <dbReference type="SAM" id="MobiDB-lite"/>
    </source>
</evidence>
<feature type="compositionally biased region" description="Pro residues" evidence="1">
    <location>
        <begin position="459"/>
        <end position="470"/>
    </location>
</feature>
<feature type="compositionally biased region" description="Basic and acidic residues" evidence="1">
    <location>
        <begin position="1"/>
        <end position="22"/>
    </location>
</feature>
<feature type="compositionally biased region" description="Low complexity" evidence="1">
    <location>
        <begin position="508"/>
        <end position="531"/>
    </location>
</feature>
<dbReference type="AlphaFoldDB" id="A0A8J2PIL8"/>
<proteinExistence type="predicted"/>
<feature type="region of interest" description="Disordered" evidence="1">
    <location>
        <begin position="459"/>
        <end position="531"/>
    </location>
</feature>
<keyword evidence="3" id="KW-1185">Reference proteome</keyword>
<protein>
    <submittedName>
        <fullName evidence="2">Uncharacterized protein</fullName>
    </submittedName>
</protein>
<feature type="compositionally biased region" description="Low complexity" evidence="1">
    <location>
        <begin position="649"/>
        <end position="676"/>
    </location>
</feature>
<feature type="region of interest" description="Disordered" evidence="1">
    <location>
        <begin position="640"/>
        <end position="690"/>
    </location>
</feature>
<feature type="region of interest" description="Disordered" evidence="1">
    <location>
        <begin position="158"/>
        <end position="177"/>
    </location>
</feature>
<comment type="caution">
    <text evidence="2">The sequence shown here is derived from an EMBL/GenBank/DDBJ whole genome shotgun (WGS) entry which is preliminary data.</text>
</comment>
<name>A0A8J2PIL8_9HEXA</name>
<gene>
    <name evidence="2" type="ORF">AFUS01_LOCUS33836</name>
</gene>
<organism evidence="2 3">
    <name type="scientific">Allacma fusca</name>
    <dbReference type="NCBI Taxonomy" id="39272"/>
    <lineage>
        <taxon>Eukaryota</taxon>
        <taxon>Metazoa</taxon>
        <taxon>Ecdysozoa</taxon>
        <taxon>Arthropoda</taxon>
        <taxon>Hexapoda</taxon>
        <taxon>Collembola</taxon>
        <taxon>Symphypleona</taxon>
        <taxon>Sminthuridae</taxon>
        <taxon>Allacma</taxon>
    </lineage>
</organism>
<reference evidence="2" key="1">
    <citation type="submission" date="2021-06" db="EMBL/GenBank/DDBJ databases">
        <authorList>
            <person name="Hodson N. C."/>
            <person name="Mongue J. A."/>
            <person name="Jaron S. K."/>
        </authorList>
    </citation>
    <scope>NUCLEOTIDE SEQUENCE</scope>
</reference>
<accession>A0A8J2PIL8</accession>
<dbReference type="Proteomes" id="UP000708208">
    <property type="component" value="Unassembled WGS sequence"/>
</dbReference>
<sequence length="690" mass="78412">MSTLKDRLRNQPRRSLNEKDLQRPPPSSSKPQTKNKKKVTAAPSIINLSTLHELDDPFTDDGSDLPVSEEELMDPPTMPPGEVEVDHITERLKYTWRYIDGHFRKTLKNQEMMKDKINDIDASAQQANNMAANALQIAGKAQRRAESNNDEIQTIKARQDEQATRNENRFRSLRRKTDDHERDIDTLETDVRGIRGQLAEHVQVLAEETQTTEHLAQKVNTLEQRVNNAPNAPGGSRQPNKIDVMLLKASNIIFSEQNRLFPHDFIQRFEHFTDATNAPDAHKAHVFTTVVTTYDREAWMTTLCPNDSYENTKKSFLQFYWNERAQDRLEMACNNYDCATSLQDLIGQLIRFTIALSHTDRRGTQYIIRAISVKLPPAYQMMVQDQNQTLEQFIAKLRELAGIKVDFAKHRRVRIVPMQAKPKPFPEWQMQRHIFMQGPVPRWMQPNLVHTRPLLPMLMPPPGQQPPTFPTPQAIGQSVQGNNGNQQQGQRPRFPQNARLQPNFRFQNHPNRNNYAANNNNNNNNTQNVSTPPAVIALPPPPPAIMPAQFVTMGPDGSTQFVQNFQVPTLGQYYEDNNLNIDATSPYYDEYCQYLYNYYQQLATNQNSQPATISELPESTQEQNDALQVQYATLQFPQPTATHVDSHVNNPPATASTTQPSTSQTNTPNAANNSTNTPPPAATPAGNQRS</sequence>
<feature type="compositionally biased region" description="Low complexity" evidence="1">
    <location>
        <begin position="480"/>
        <end position="490"/>
    </location>
</feature>
<dbReference type="EMBL" id="CAJVCH010530151">
    <property type="protein sequence ID" value="CAG7823633.1"/>
    <property type="molecule type" value="Genomic_DNA"/>
</dbReference>
<feature type="region of interest" description="Disordered" evidence="1">
    <location>
        <begin position="1"/>
        <end position="82"/>
    </location>
</feature>
<feature type="compositionally biased region" description="Acidic residues" evidence="1">
    <location>
        <begin position="56"/>
        <end position="73"/>
    </location>
</feature>